<dbReference type="SMART" id="SM00254">
    <property type="entry name" value="ShKT"/>
    <property type="match status" value="2"/>
</dbReference>
<evidence type="ECO:0000256" key="2">
    <source>
        <dbReference type="SAM" id="SignalP"/>
    </source>
</evidence>
<dbReference type="PANTHER" id="PTHR21724">
    <property type="entry name" value="SHKT DOMAIN-CONTAINING PROTEIN"/>
    <property type="match status" value="1"/>
</dbReference>
<dbReference type="AlphaFoldDB" id="E3W730"/>
<evidence type="ECO:0000313" key="5">
    <source>
        <dbReference type="Proteomes" id="UP000001940"/>
    </source>
</evidence>
<keyword evidence="2" id="KW-0732">Signal</keyword>
<dbReference type="InterPro" id="IPR003582">
    <property type="entry name" value="ShKT_dom"/>
</dbReference>
<dbReference type="Bgee" id="WBGene00010880">
    <property type="expression patterns" value="Expressed in pharyngeal muscle cell (C elegans) and 2 other cell types or tissues"/>
</dbReference>
<dbReference type="GO" id="GO:0045087">
    <property type="term" value="P:innate immune response"/>
    <property type="evidence" value="ECO:0000318"/>
    <property type="project" value="GO_Central"/>
</dbReference>
<evidence type="ECO:0000313" key="4">
    <source>
        <dbReference type="EMBL" id="CBX53331.1"/>
    </source>
</evidence>
<feature type="domain" description="ShKT" evidence="3">
    <location>
        <begin position="91"/>
        <end position="125"/>
    </location>
</feature>
<dbReference type="Proteomes" id="UP000001940">
    <property type="component" value="Chromosome II"/>
</dbReference>
<reference evidence="4 5" key="1">
    <citation type="journal article" date="1998" name="Science">
        <title>Genome sequence of the nematode C. elegans: a platform for investigating biology.</title>
        <authorList>
            <consortium name="The C. elegans sequencing consortium"/>
            <person name="Sulson J.E."/>
            <person name="Waterston R."/>
        </authorList>
    </citation>
    <scope>NUCLEOTIDE SEQUENCE [LARGE SCALE GENOMIC DNA]</scope>
    <source>
        <strain evidence="4 5">Bristol N2</strain>
    </source>
</reference>
<feature type="domain" description="ShKT" evidence="3">
    <location>
        <begin position="137"/>
        <end position="174"/>
    </location>
</feature>
<sequence>MFSIRLVFFVFFLVISVKSFINHLNPESTFNEEQFLMRDVKSDQHIDQEGSGEDNEDVLINENSTTTSISESTTTTTVTKITTAAPKPINCYDISKRCSKVKPLCTRNEYKTIMMRQCAKTCGFCPQFVRLPQTSRCRDSFQSCPKWARNGFCHSTYYTLDERKTYCLKSCGGC</sequence>
<dbReference type="PhylomeDB" id="E3W730"/>
<dbReference type="SMR" id="E3W730"/>
<name>E3W730_CAEEL</name>
<protein>
    <submittedName>
        <fullName evidence="4">ShKT domain-containing protein</fullName>
    </submittedName>
</protein>
<keyword evidence="1" id="KW-1015">Disulfide bond</keyword>
<comment type="caution">
    <text evidence="1">Lacks conserved residue(s) required for the propagation of feature annotation.</text>
</comment>
<feature type="chain" id="PRO_5003182659" evidence="2">
    <location>
        <begin position="20"/>
        <end position="174"/>
    </location>
</feature>
<organism evidence="4 5">
    <name type="scientific">Caenorhabditis elegans</name>
    <dbReference type="NCBI Taxonomy" id="6239"/>
    <lineage>
        <taxon>Eukaryota</taxon>
        <taxon>Metazoa</taxon>
        <taxon>Ecdysozoa</taxon>
        <taxon>Nematoda</taxon>
        <taxon>Chromadorea</taxon>
        <taxon>Rhabditida</taxon>
        <taxon>Rhabditina</taxon>
        <taxon>Rhabditomorpha</taxon>
        <taxon>Rhabditoidea</taxon>
        <taxon>Rhabditidae</taxon>
        <taxon>Peloderinae</taxon>
        <taxon>Caenorhabditis</taxon>
    </lineage>
</organism>
<evidence type="ECO:0000259" key="3">
    <source>
        <dbReference type="PROSITE" id="PS51670"/>
    </source>
</evidence>
<dbReference type="EMBL" id="BX284602">
    <property type="protein sequence ID" value="CBX53331.1"/>
    <property type="molecule type" value="Genomic_DNA"/>
</dbReference>
<evidence type="ECO:0000256" key="1">
    <source>
        <dbReference type="PROSITE-ProRule" id="PRU01005"/>
    </source>
</evidence>
<dbReference type="OMA" id="EYKTIMM"/>
<dbReference type="PROSITE" id="PS51670">
    <property type="entry name" value="SHKT"/>
    <property type="match status" value="2"/>
</dbReference>
<keyword evidence="5" id="KW-1185">Reference proteome</keyword>
<dbReference type="ExpressionAtlas" id="E3W730">
    <property type="expression patterns" value="baseline"/>
</dbReference>
<gene>
    <name evidence="4" type="ORF">CELE_M05D6.8</name>
    <name evidence="4 6" type="ORF">M05D6.8</name>
</gene>
<dbReference type="AGR" id="WB:WBGene00010880"/>
<dbReference type="CTD" id="3565415"/>
<dbReference type="Gene3D" id="1.10.10.1940">
    <property type="match status" value="2"/>
</dbReference>
<evidence type="ECO:0000313" key="6">
    <source>
        <dbReference type="WormBase" id="M05D6.8b"/>
    </source>
</evidence>
<dbReference type="InParanoid" id="E3W730"/>
<accession>E3W730</accession>
<dbReference type="WormBase" id="M05D6.8b">
    <property type="protein sequence ID" value="CE45462"/>
    <property type="gene ID" value="WBGene00010880"/>
</dbReference>
<dbReference type="GeneID" id="3565415"/>
<dbReference type="PANTHER" id="PTHR21724:SF92">
    <property type="entry name" value="SHKT DOMAIN-CONTAINING PROTEIN"/>
    <property type="match status" value="1"/>
</dbReference>
<proteinExistence type="predicted"/>
<dbReference type="eggNOG" id="ENOG502SVCJ">
    <property type="taxonomic scope" value="Eukaryota"/>
</dbReference>
<dbReference type="OrthoDB" id="5872986at2759"/>
<feature type="signal peptide" evidence="2">
    <location>
        <begin position="1"/>
        <end position="19"/>
    </location>
</feature>
<dbReference type="KEGG" id="cel:CELE_M05D6.8"/>
<dbReference type="Pfam" id="PF01549">
    <property type="entry name" value="ShK"/>
    <property type="match status" value="2"/>
</dbReference>
<feature type="disulfide bond" evidence="1">
    <location>
        <begin position="91"/>
        <end position="125"/>
    </location>
</feature>
<dbReference type="HOGENOM" id="CLU_134005_0_0_1"/>
<dbReference type="PaxDb" id="6239-M05D6.8b"/>
<dbReference type="RefSeq" id="NP_001254149.1">
    <property type="nucleotide sequence ID" value="NM_001267220.1"/>
</dbReference>
<dbReference type="FunCoup" id="E3W730">
    <property type="interactions" value="1522"/>
</dbReference>